<dbReference type="EMBL" id="BK015029">
    <property type="protein sequence ID" value="DAD87838.1"/>
    <property type="molecule type" value="Genomic_DNA"/>
</dbReference>
<organism evidence="1">
    <name type="scientific">Siphoviridae sp. ct43U4</name>
    <dbReference type="NCBI Taxonomy" id="2826285"/>
    <lineage>
        <taxon>Viruses</taxon>
        <taxon>Duplodnaviria</taxon>
        <taxon>Heunggongvirae</taxon>
        <taxon>Uroviricota</taxon>
        <taxon>Caudoviricetes</taxon>
    </lineage>
</organism>
<proteinExistence type="predicted"/>
<name>A0A8S5MZQ8_9CAUD</name>
<sequence length="122" mass="14306">MDLRQNYNAYNELFEVHKQDKKNVRGARLKWNKEADFYIKAKIYRSVESEPDMVDGTFQTTLHTLVIKTPDRINVEINDKMIQSSTGLTYIVVSISQDLAKSKFKGRYDKFRTCDTYITLRG</sequence>
<reference evidence="1" key="1">
    <citation type="journal article" date="2021" name="Proc. Natl. Acad. Sci. U.S.A.">
        <title>A Catalog of Tens of Thousands of Viruses from Human Metagenomes Reveals Hidden Associations with Chronic Diseases.</title>
        <authorList>
            <person name="Tisza M.J."/>
            <person name="Buck C.B."/>
        </authorList>
    </citation>
    <scope>NUCLEOTIDE SEQUENCE</scope>
    <source>
        <strain evidence="1">Ct43U4</strain>
    </source>
</reference>
<evidence type="ECO:0000313" key="1">
    <source>
        <dbReference type="EMBL" id="DAD87838.1"/>
    </source>
</evidence>
<accession>A0A8S5MZQ8</accession>
<protein>
    <submittedName>
        <fullName evidence="1">Uncharacterized protein</fullName>
    </submittedName>
</protein>